<dbReference type="RefSeq" id="WP_183722301.1">
    <property type="nucleotide sequence ID" value="NZ_JACHGO010000011.1"/>
</dbReference>
<sequence>MHTWVQIGGPPYFCELCRLVRSPTKNARKPQTKPQQRLWFLHGNSLPQAAKAGEAATAHWPPLNFFQNHQGVRQHLLLPPFPRPTPSFSTLAILAIAPLPESVVRSPVSIQLNMSKLTLKMCIFKVEMLWQQFSFYGCIYSLYCFTPPLP</sequence>
<reference evidence="1 2" key="1">
    <citation type="submission" date="2020-08" db="EMBL/GenBank/DDBJ databases">
        <title>Genomic Encyclopedia of Type Strains, Phase IV (KMG-IV): sequencing the most valuable type-strain genomes for metagenomic binning, comparative biology and taxonomic classification.</title>
        <authorList>
            <person name="Goeker M."/>
        </authorList>
    </citation>
    <scope>NUCLEOTIDE SEQUENCE [LARGE SCALE GENOMIC DNA]</scope>
    <source>
        <strain evidence="1 2">DSM 11275</strain>
    </source>
</reference>
<evidence type="ECO:0000313" key="2">
    <source>
        <dbReference type="Proteomes" id="UP000539075"/>
    </source>
</evidence>
<keyword evidence="2" id="KW-1185">Reference proteome</keyword>
<gene>
    <name evidence="1" type="ORF">HNQ38_002841</name>
</gene>
<accession>A0A7W8FG84</accession>
<proteinExistence type="predicted"/>
<organism evidence="1 2">
    <name type="scientific">Desulfovibrio intestinalis</name>
    <dbReference type="NCBI Taxonomy" id="58621"/>
    <lineage>
        <taxon>Bacteria</taxon>
        <taxon>Pseudomonadati</taxon>
        <taxon>Thermodesulfobacteriota</taxon>
        <taxon>Desulfovibrionia</taxon>
        <taxon>Desulfovibrionales</taxon>
        <taxon>Desulfovibrionaceae</taxon>
        <taxon>Desulfovibrio</taxon>
    </lineage>
</organism>
<dbReference type="Proteomes" id="UP000539075">
    <property type="component" value="Unassembled WGS sequence"/>
</dbReference>
<evidence type="ECO:0000313" key="1">
    <source>
        <dbReference type="EMBL" id="MBB5144723.1"/>
    </source>
</evidence>
<protein>
    <submittedName>
        <fullName evidence="1">Uncharacterized protein</fullName>
    </submittedName>
</protein>
<dbReference type="AlphaFoldDB" id="A0A7W8FG84"/>
<dbReference type="EMBL" id="JACHGO010000011">
    <property type="protein sequence ID" value="MBB5144723.1"/>
    <property type="molecule type" value="Genomic_DNA"/>
</dbReference>
<name>A0A7W8FG84_9BACT</name>
<comment type="caution">
    <text evidence="1">The sequence shown here is derived from an EMBL/GenBank/DDBJ whole genome shotgun (WGS) entry which is preliminary data.</text>
</comment>